<evidence type="ECO:0000256" key="3">
    <source>
        <dbReference type="ARBA" id="ARBA00022692"/>
    </source>
</evidence>
<dbReference type="PANTHER" id="PTHR34697">
    <property type="entry name" value="PHOSPHATIDYLGLYCEROL LYSYLTRANSFERASE"/>
    <property type="match status" value="1"/>
</dbReference>
<gene>
    <name evidence="8" type="ORF">GY24_09960</name>
</gene>
<proteinExistence type="predicted"/>
<dbReference type="PANTHER" id="PTHR34697:SF2">
    <property type="entry name" value="PHOSPHATIDYLGLYCEROL LYSYLTRANSFERASE"/>
    <property type="match status" value="1"/>
</dbReference>
<keyword evidence="3 6" id="KW-0812">Transmembrane</keyword>
<dbReference type="EMBL" id="MPZN01000029">
    <property type="protein sequence ID" value="PPL18663.1"/>
    <property type="molecule type" value="Genomic_DNA"/>
</dbReference>
<evidence type="ECO:0000313" key="8">
    <source>
        <dbReference type="EMBL" id="PPL18663.1"/>
    </source>
</evidence>
<keyword evidence="4 6" id="KW-1133">Transmembrane helix</keyword>
<dbReference type="Gene3D" id="1.20.1540.10">
    <property type="entry name" value="Rhomboid-like"/>
    <property type="match status" value="1"/>
</dbReference>
<feature type="transmembrane region" description="Helical" evidence="6">
    <location>
        <begin position="294"/>
        <end position="315"/>
    </location>
</feature>
<dbReference type="InterPro" id="IPR024320">
    <property type="entry name" value="LPG_synthase_C"/>
</dbReference>
<feature type="transmembrane region" description="Helical" evidence="6">
    <location>
        <begin position="66"/>
        <end position="88"/>
    </location>
</feature>
<evidence type="ECO:0000256" key="4">
    <source>
        <dbReference type="ARBA" id="ARBA00022989"/>
    </source>
</evidence>
<dbReference type="Proteomes" id="UP000237755">
    <property type="component" value="Unassembled WGS sequence"/>
</dbReference>
<feature type="domain" description="Phosphatidylglycerol lysyltransferase C-terminal" evidence="7">
    <location>
        <begin position="474"/>
        <end position="778"/>
    </location>
</feature>
<name>A0ABX5AUU4_9MICO</name>
<feature type="transmembrane region" description="Helical" evidence="6">
    <location>
        <begin position="130"/>
        <end position="150"/>
    </location>
</feature>
<accession>A0ABX5AUU4</accession>
<feature type="transmembrane region" description="Helical" evidence="6">
    <location>
        <begin position="368"/>
        <end position="390"/>
    </location>
</feature>
<feature type="transmembrane region" description="Helical" evidence="6">
    <location>
        <begin position="216"/>
        <end position="236"/>
    </location>
</feature>
<keyword evidence="5 6" id="KW-0472">Membrane</keyword>
<evidence type="ECO:0000313" key="9">
    <source>
        <dbReference type="Proteomes" id="UP000237755"/>
    </source>
</evidence>
<evidence type="ECO:0000256" key="2">
    <source>
        <dbReference type="ARBA" id="ARBA00022475"/>
    </source>
</evidence>
<comment type="caution">
    <text evidence="8">The sequence shown here is derived from an EMBL/GenBank/DDBJ whole genome shotgun (WGS) entry which is preliminary data.</text>
</comment>
<feature type="transmembrane region" description="Helical" evidence="6">
    <location>
        <begin position="335"/>
        <end position="356"/>
    </location>
</feature>
<reference evidence="8 9" key="1">
    <citation type="journal article" date="2008" name="Int. J. Syst. Evol. Microbiol.">
        <title>Leifsonia pindariensis sp. nov., isolated from the Pindari glacier of the Indian Himalayas, and emended description of the genus Leifsonia.</title>
        <authorList>
            <person name="Reddy G.S."/>
            <person name="Prabagaran S.R."/>
            <person name="Shivaji S."/>
        </authorList>
    </citation>
    <scope>NUCLEOTIDE SEQUENCE [LARGE SCALE GENOMIC DNA]</scope>
    <source>
        <strain evidence="8 9">PON 10</strain>
    </source>
</reference>
<evidence type="ECO:0000256" key="1">
    <source>
        <dbReference type="ARBA" id="ARBA00004651"/>
    </source>
</evidence>
<dbReference type="InterPro" id="IPR035952">
    <property type="entry name" value="Rhomboid-like_sf"/>
</dbReference>
<keyword evidence="9" id="KW-1185">Reference proteome</keyword>
<evidence type="ECO:0000256" key="5">
    <source>
        <dbReference type="ARBA" id="ARBA00023136"/>
    </source>
</evidence>
<feature type="transmembrane region" description="Helical" evidence="6">
    <location>
        <begin position="16"/>
        <end position="35"/>
    </location>
</feature>
<organism evidence="8 9">
    <name type="scientific">Microterricola pindariensis</name>
    <dbReference type="NCBI Taxonomy" id="478010"/>
    <lineage>
        <taxon>Bacteria</taxon>
        <taxon>Bacillati</taxon>
        <taxon>Actinomycetota</taxon>
        <taxon>Actinomycetes</taxon>
        <taxon>Micrococcales</taxon>
        <taxon>Microbacteriaceae</taxon>
        <taxon>Microterricola</taxon>
    </lineage>
</organism>
<feature type="transmembrane region" description="Helical" evidence="6">
    <location>
        <begin position="100"/>
        <end position="124"/>
    </location>
</feature>
<dbReference type="RefSeq" id="WP_104475491.1">
    <property type="nucleotide sequence ID" value="NZ_MPZN01000029.1"/>
</dbReference>
<dbReference type="InterPro" id="IPR051211">
    <property type="entry name" value="PG_lysyltransferase"/>
</dbReference>
<protein>
    <recommendedName>
        <fullName evidence="7">Phosphatidylglycerol lysyltransferase C-terminal domain-containing protein</fullName>
    </recommendedName>
</protein>
<comment type="subcellular location">
    <subcellularLocation>
        <location evidence="1">Cell membrane</location>
        <topology evidence="1">Multi-pass membrane protein</topology>
    </subcellularLocation>
</comment>
<evidence type="ECO:0000259" key="7">
    <source>
        <dbReference type="Pfam" id="PF09924"/>
    </source>
</evidence>
<dbReference type="SUPFAM" id="SSF144091">
    <property type="entry name" value="Rhomboid-like"/>
    <property type="match status" value="1"/>
</dbReference>
<feature type="transmembrane region" description="Helical" evidence="6">
    <location>
        <begin position="438"/>
        <end position="458"/>
    </location>
</feature>
<feature type="transmembrane region" description="Helical" evidence="6">
    <location>
        <begin position="270"/>
        <end position="287"/>
    </location>
</feature>
<keyword evidence="2" id="KW-1003">Cell membrane</keyword>
<dbReference type="Pfam" id="PF09924">
    <property type="entry name" value="LPG_synthase_C"/>
    <property type="match status" value="1"/>
</dbReference>
<evidence type="ECO:0000256" key="6">
    <source>
        <dbReference type="SAM" id="Phobius"/>
    </source>
</evidence>
<sequence>MADTSSARRVLRRYPVTLVLLAVTVLAPAVLHFGFGVRERALLSLLSGSAESVFRGGHWFSPVSGIFLGGGVLAAVIGAAGIIVLVSYSERLIGSARTALAYLVTGAIAIVVGIAVEGLLYASGESWGRHVYGTTLLEALVPVAGTIMVASAAAGPLWRRRIRVLGFATLLALLLFSGQPGDLHRLIAAVSGLLLGPLIAGRRPQTRFVRSSAHEVRTLIGVIVMIVAVGPVITMLSPHRLGPLSPLGVLFMPQATPQVAADRLDGPGPLLLSILPLLVLVLAARGLQHGRRAALVIALAINLLMAGLAAFYYGFLPGAGAEQLVDLSAAGQWELILGLAVSTLVPLAVALLLLLFRANFAVRIEGRRALLALCIVLGTALLGSGIYLAVGLLDPAAFAPAATPTLLVDDLPERFVPVGFLAEQSLDFVPVSAAARAVYLWVGPVVWAVLACTTFWVLHSPPREVAAGSAQRYRQLRHAGGGGSLGHMGLWPGMLQWTARSGQAAIAYVVVGRFALTVTEPVCAPEQRLRAIREFAAHCDERGRTPVFYAVHDEYLPLFDSLGWSSVRVGEEAVLDPASWSLVGRAWQDVRSSINRAGRAGIDTVWAAWSELSLSQKAQIGEISEEWVADRGLPEMGFTLGGLDELAEAETGLLLAVRADGRVEAVTSWLPSWRPAASAGAAPVIDGWTLDVMRRRDGSMNGVMEFLIASMMERAGRQGARFVSLSTAPFAGVGEPQGSTAERIRRFVADALEPVYGFTSLLQFKRKFRPRFEPVSVAFPDPVELPAIASAIVRAYLPGVSLRGGLRMAWDAREHSPGQRTPTT</sequence>